<evidence type="ECO:0000313" key="3">
    <source>
        <dbReference type="Proteomes" id="UP000026962"/>
    </source>
</evidence>
<protein>
    <submittedName>
        <fullName evidence="2">Uncharacterized protein</fullName>
    </submittedName>
</protein>
<reference evidence="2" key="2">
    <citation type="submission" date="2018-05" db="EMBL/GenBank/DDBJ databases">
        <title>OpunRS2 (Oryza punctata Reference Sequence Version 2).</title>
        <authorList>
            <person name="Zhang J."/>
            <person name="Kudrna D."/>
            <person name="Lee S."/>
            <person name="Talag J."/>
            <person name="Welchert J."/>
            <person name="Wing R.A."/>
        </authorList>
    </citation>
    <scope>NUCLEOTIDE SEQUENCE [LARGE SCALE GENOMIC DNA]</scope>
</reference>
<dbReference type="AlphaFoldDB" id="A0A0E0MEX7"/>
<feature type="compositionally biased region" description="Polar residues" evidence="1">
    <location>
        <begin position="410"/>
        <end position="422"/>
    </location>
</feature>
<sequence length="665" mass="73790">MDMDMAHYLMTEPTKNATTSAAKAWYRKLLAEKILNNLTGILSFCNMLPEPESSILKELRVNAASIQAKLSHDEKTEIVTDLLTVQLEKMKSKGKMPDKVRSIKFTGSQSECEILVSDSQSTPVQLLAGAKRPRAGEPIKDVTVKKVRNKGQAAASTNDADVVEAPANKQTVYTRCSPKVVHAACRLLSPVHLQTWSRLGLGNIADMTLDGLEQPELTSWLMDRTDPETMTIQIADNKKIAITPWKLLYIDNLYVSKPGLMVDRLHTPRIQLYTKDLVEKICQEDRFKDKNDKTVFGQLNFNGILASCYSHPDYDKDKEPRGDNAGTPFAEELVSAVHISFPSMFDTIGPHLSGLLDDQKKPILVALGEYDRQAKISASNISRIIRSVQTSHARVSDHIVSILRGTLPTHQTYKGAQSSTDKQSNRHDDPVRPPPILFDATHVAEPSQKASTPPNNDSAKDPAAMVVDPAWTGGSVLPTRQILGDLVISDDPQQAVQGLNGISSDGANKLPVQQTVSVGIQAQVIGDDSTNEFSHAELSMKLRWLQLPIFLKSSMMKTGFLRQTTGMVRGLPFLLFSWIFWKILHLRIQQKGDVGAMPESKSNPPPLRRTHRRTKRPARFRSTPKAGQGKPVDNSAATQIFDMVLSDPNRYGRFDPCLFMYSHTV</sequence>
<feature type="region of interest" description="Disordered" evidence="1">
    <location>
        <begin position="594"/>
        <end position="633"/>
    </location>
</feature>
<accession>A0A0E0MEX7</accession>
<feature type="region of interest" description="Disordered" evidence="1">
    <location>
        <begin position="410"/>
        <end position="437"/>
    </location>
</feature>
<evidence type="ECO:0000313" key="2">
    <source>
        <dbReference type="EnsemblPlants" id="OPUNC11G09840.1"/>
    </source>
</evidence>
<dbReference type="eggNOG" id="ENOG502R40T">
    <property type="taxonomic scope" value="Eukaryota"/>
</dbReference>
<keyword evidence="3" id="KW-1185">Reference proteome</keyword>
<proteinExistence type="predicted"/>
<evidence type="ECO:0000256" key="1">
    <source>
        <dbReference type="SAM" id="MobiDB-lite"/>
    </source>
</evidence>
<reference evidence="2" key="1">
    <citation type="submission" date="2015-04" db="UniProtKB">
        <authorList>
            <consortium name="EnsemblPlants"/>
        </authorList>
    </citation>
    <scope>IDENTIFICATION</scope>
</reference>
<dbReference type="HOGENOM" id="CLU_412996_0_0_1"/>
<organism evidence="2">
    <name type="scientific">Oryza punctata</name>
    <name type="common">Red rice</name>
    <dbReference type="NCBI Taxonomy" id="4537"/>
    <lineage>
        <taxon>Eukaryota</taxon>
        <taxon>Viridiplantae</taxon>
        <taxon>Streptophyta</taxon>
        <taxon>Embryophyta</taxon>
        <taxon>Tracheophyta</taxon>
        <taxon>Spermatophyta</taxon>
        <taxon>Magnoliopsida</taxon>
        <taxon>Liliopsida</taxon>
        <taxon>Poales</taxon>
        <taxon>Poaceae</taxon>
        <taxon>BOP clade</taxon>
        <taxon>Oryzoideae</taxon>
        <taxon>Oryzeae</taxon>
        <taxon>Oryzinae</taxon>
        <taxon>Oryza</taxon>
    </lineage>
</organism>
<feature type="compositionally biased region" description="Basic residues" evidence="1">
    <location>
        <begin position="608"/>
        <end position="619"/>
    </location>
</feature>
<dbReference type="Gramene" id="OPUNC11G09840.1">
    <property type="protein sequence ID" value="OPUNC11G09840.1"/>
    <property type="gene ID" value="OPUNC11G09840"/>
</dbReference>
<name>A0A0E0MEX7_ORYPU</name>
<dbReference type="EnsemblPlants" id="OPUNC11G09840.1">
    <property type="protein sequence ID" value="OPUNC11G09840.1"/>
    <property type="gene ID" value="OPUNC11G09840"/>
</dbReference>
<dbReference type="Proteomes" id="UP000026962">
    <property type="component" value="Chromosome 11"/>
</dbReference>